<keyword evidence="9" id="KW-1185">Reference proteome</keyword>
<reference evidence="6 9" key="2">
    <citation type="journal article" date="2024" name="Int. J. Syst. Evol. Microbiol.">
        <title>Lacrimispora brassicae sp. nov. isolated from fermented cabbage, and proposal of Clostridium indicum Gundawar et al. 2019 and Clostridium methoxybenzovorans Mechichi et al. 1999 as heterotypic synonyms of Lacrimispora amygdalina (Parshina et al. 2003) Haas and Blanchard 2020 and Lacrimispora indolis (McClung and McCoy 1957) Haas and Blanchard 2020, respectively.</title>
        <authorList>
            <person name="Kobayashi H."/>
            <person name="Tanizawa Y."/>
            <person name="Sakamoto M."/>
            <person name="Ohkuma M."/>
            <person name="Tohno M."/>
        </authorList>
    </citation>
    <scope>NUCLEOTIDE SEQUENCE [LARGE SCALE GENOMIC DNA]</scope>
    <source>
        <strain evidence="6 9">DSM 12857</strain>
    </source>
</reference>
<dbReference type="Gene3D" id="1.10.10.10">
    <property type="entry name" value="Winged helix-like DNA-binding domain superfamily/Winged helix DNA-binding domain"/>
    <property type="match status" value="1"/>
</dbReference>
<dbReference type="SUPFAM" id="SSF46785">
    <property type="entry name" value="Winged helix' DNA-binding domain"/>
    <property type="match status" value="1"/>
</dbReference>
<dbReference type="Pfam" id="PF00126">
    <property type="entry name" value="HTH_1"/>
    <property type="match status" value="1"/>
</dbReference>
<sequence>MNTVLLQYAVEVEKTGSITQAAANLYMDQPNLSKAIKTLEEGLGAPIFKRTSKGVVPTARGRIFLEHARNVLIQIDEMEHLYKTGDGNGVEFSLSMPRASYISTAFSKFIGESGGEAMMNVWLRETNSADTIRDVETGEYNLGIIRYPVDSEKYYARETAAKGLLMESVFEYSLRILMSKTHPLADKNVIETEDLTNFIEIVHGDGVSSKSDDFGSGIKYPRSSKRVYVYERGSQFQLLCDNSMTYMWVSPMPAELLKRYQLVEKQCAKKKDFRDALICRKGYPLTGWDKKFLEQLSRIKEKMSE</sequence>
<dbReference type="EMBL" id="BRPJ01000016">
    <property type="protein sequence ID" value="GLB29070.1"/>
    <property type="molecule type" value="Genomic_DNA"/>
</dbReference>
<dbReference type="GO" id="GO:0003677">
    <property type="term" value="F:DNA binding"/>
    <property type="evidence" value="ECO:0007669"/>
    <property type="project" value="UniProtKB-KW"/>
</dbReference>
<dbReference type="Proteomes" id="UP001419084">
    <property type="component" value="Unassembled WGS sequence"/>
</dbReference>
<reference evidence="7 8" key="1">
    <citation type="submission" date="2018-07" db="EMBL/GenBank/DDBJ databases">
        <title>New species, Clostridium PI-S10-A1B.</title>
        <authorList>
            <person name="Krishna G."/>
            <person name="Summeta K."/>
            <person name="Shikha S."/>
            <person name="Prabhu P.B."/>
            <person name="Suresh K."/>
        </authorList>
    </citation>
    <scope>NUCLEOTIDE SEQUENCE [LARGE SCALE GENOMIC DNA]</scope>
    <source>
        <strain evidence="7 8">PI-S10-A1B</strain>
    </source>
</reference>
<dbReference type="OrthoDB" id="9803714at2"/>
<dbReference type="FunFam" id="1.10.10.10:FF:000001">
    <property type="entry name" value="LysR family transcriptional regulator"/>
    <property type="match status" value="1"/>
</dbReference>
<dbReference type="PANTHER" id="PTHR30346">
    <property type="entry name" value="TRANSCRIPTIONAL DUAL REGULATOR HCAR-RELATED"/>
    <property type="match status" value="1"/>
</dbReference>
<feature type="domain" description="HTH lysR-type" evidence="5">
    <location>
        <begin position="1"/>
        <end position="58"/>
    </location>
</feature>
<evidence type="ECO:0000256" key="2">
    <source>
        <dbReference type="ARBA" id="ARBA00023015"/>
    </source>
</evidence>
<dbReference type="AlphaFoldDB" id="A0A3E2NEU4"/>
<evidence type="ECO:0000256" key="4">
    <source>
        <dbReference type="ARBA" id="ARBA00023163"/>
    </source>
</evidence>
<dbReference type="Pfam" id="PF03466">
    <property type="entry name" value="LysR_substrate"/>
    <property type="match status" value="1"/>
</dbReference>
<dbReference type="PRINTS" id="PR00039">
    <property type="entry name" value="HTHLYSR"/>
</dbReference>
<protein>
    <submittedName>
        <fullName evidence="7">LysR family transcriptional regulator</fullName>
    </submittedName>
</protein>
<keyword evidence="3" id="KW-0238">DNA-binding</keyword>
<organism evidence="7 8">
    <name type="scientific">Lacrimispora amygdalina</name>
    <dbReference type="NCBI Taxonomy" id="253257"/>
    <lineage>
        <taxon>Bacteria</taxon>
        <taxon>Bacillati</taxon>
        <taxon>Bacillota</taxon>
        <taxon>Clostridia</taxon>
        <taxon>Lachnospirales</taxon>
        <taxon>Lachnospiraceae</taxon>
        <taxon>Lacrimispora</taxon>
    </lineage>
</organism>
<dbReference type="SUPFAM" id="SSF53850">
    <property type="entry name" value="Periplasmic binding protein-like II"/>
    <property type="match status" value="1"/>
</dbReference>
<evidence type="ECO:0000313" key="7">
    <source>
        <dbReference type="EMBL" id="RFZ79505.1"/>
    </source>
</evidence>
<dbReference type="InterPro" id="IPR036388">
    <property type="entry name" value="WH-like_DNA-bd_sf"/>
</dbReference>
<evidence type="ECO:0000313" key="8">
    <source>
        <dbReference type="Proteomes" id="UP000260680"/>
    </source>
</evidence>
<dbReference type="InterPro" id="IPR036390">
    <property type="entry name" value="WH_DNA-bd_sf"/>
</dbReference>
<comment type="caution">
    <text evidence="7">The sequence shown here is derived from an EMBL/GenBank/DDBJ whole genome shotgun (WGS) entry which is preliminary data.</text>
</comment>
<evidence type="ECO:0000313" key="6">
    <source>
        <dbReference type="EMBL" id="GLB29070.1"/>
    </source>
</evidence>
<dbReference type="EMBL" id="QOHO01000023">
    <property type="protein sequence ID" value="RFZ79505.1"/>
    <property type="molecule type" value="Genomic_DNA"/>
</dbReference>
<evidence type="ECO:0000259" key="5">
    <source>
        <dbReference type="PROSITE" id="PS50931"/>
    </source>
</evidence>
<name>A0A3E2NEU4_9FIRM</name>
<evidence type="ECO:0000256" key="3">
    <source>
        <dbReference type="ARBA" id="ARBA00023125"/>
    </source>
</evidence>
<dbReference type="Proteomes" id="UP000260680">
    <property type="component" value="Unassembled WGS sequence"/>
</dbReference>
<dbReference type="InterPro" id="IPR005119">
    <property type="entry name" value="LysR_subst-bd"/>
</dbReference>
<dbReference type="GO" id="GO:0032993">
    <property type="term" value="C:protein-DNA complex"/>
    <property type="evidence" value="ECO:0007669"/>
    <property type="project" value="TreeGrafter"/>
</dbReference>
<dbReference type="InterPro" id="IPR000847">
    <property type="entry name" value="LysR_HTH_N"/>
</dbReference>
<comment type="similarity">
    <text evidence="1">Belongs to the LysR transcriptional regulatory family.</text>
</comment>
<keyword evidence="2" id="KW-0805">Transcription regulation</keyword>
<dbReference type="Gene3D" id="3.40.190.290">
    <property type="match status" value="1"/>
</dbReference>
<dbReference type="PROSITE" id="PS50931">
    <property type="entry name" value="HTH_LYSR"/>
    <property type="match status" value="1"/>
</dbReference>
<dbReference type="PANTHER" id="PTHR30346:SF0">
    <property type="entry name" value="HCA OPERON TRANSCRIPTIONAL ACTIVATOR HCAR"/>
    <property type="match status" value="1"/>
</dbReference>
<dbReference type="CDD" id="cd05466">
    <property type="entry name" value="PBP2_LTTR_substrate"/>
    <property type="match status" value="1"/>
</dbReference>
<gene>
    <name evidence="7" type="ORF">DS742_08130</name>
    <name evidence="6" type="ORF">LAD12857_09930</name>
</gene>
<keyword evidence="4" id="KW-0804">Transcription</keyword>
<dbReference type="GO" id="GO:0003700">
    <property type="term" value="F:DNA-binding transcription factor activity"/>
    <property type="evidence" value="ECO:0007669"/>
    <property type="project" value="InterPro"/>
</dbReference>
<evidence type="ECO:0000313" key="9">
    <source>
        <dbReference type="Proteomes" id="UP001419084"/>
    </source>
</evidence>
<evidence type="ECO:0000256" key="1">
    <source>
        <dbReference type="ARBA" id="ARBA00009437"/>
    </source>
</evidence>
<proteinExistence type="inferred from homology"/>
<accession>A0A3E2NEU4</accession>